<feature type="transmembrane region" description="Helical" evidence="1">
    <location>
        <begin position="170"/>
        <end position="191"/>
    </location>
</feature>
<gene>
    <name evidence="2" type="ORF">GCM10009809_29340</name>
</gene>
<dbReference type="RefSeq" id="WP_344249192.1">
    <property type="nucleotide sequence ID" value="NZ_BAAAPM010000005.1"/>
</dbReference>
<feature type="transmembrane region" description="Helical" evidence="1">
    <location>
        <begin position="83"/>
        <end position="102"/>
    </location>
</feature>
<dbReference type="InterPro" id="IPR052524">
    <property type="entry name" value="MFS_Cyanate_Porter"/>
</dbReference>
<sequence>MTGSPTPGRPPGPGDAARTGWLLAALLLVALNLRAPITAVPPVVDELAAGLGLSAAGVGLLTSVPVLCFALCTPLASVLVARLGPEASVTAALGGILAGTVVRSGGSVPAALVGTALIGIAITIGNVAIPVVITRDFRRRAAAVTGAYSATMNLGSTFTTMLTVPLAVSFGWQWALAGWGVLAAGALAAWIPAGRTLAAREAGATAVRPPSTRQELAALDPPARHAARRLAVLLSVAFAGQATGYYAMTAWLPEILQDRLGMTDAAAGGAAAPFQLCAVAGSFLVPLAFARGLSARTTAMVMAAMWLSLPVGLLVAPGLWLLWVGLAGAAQGGNFTVIFTLVAQRSPVLAVARRSSAAIQTAGYACAALAPTWMGAVQAATGGWTVPLVLVTGVLTVMAVVMWVASRRPAAPPVGPARP</sequence>
<feature type="transmembrane region" description="Helical" evidence="1">
    <location>
        <begin position="49"/>
        <end position="71"/>
    </location>
</feature>
<dbReference type="Pfam" id="PF07690">
    <property type="entry name" value="MFS_1"/>
    <property type="match status" value="1"/>
</dbReference>
<dbReference type="PANTHER" id="PTHR23523">
    <property type="match status" value="1"/>
</dbReference>
<comment type="caution">
    <text evidence="2">The sequence shown here is derived from an EMBL/GenBank/DDBJ whole genome shotgun (WGS) entry which is preliminary data.</text>
</comment>
<feature type="transmembrane region" description="Helical" evidence="1">
    <location>
        <begin position="141"/>
        <end position="164"/>
    </location>
</feature>
<feature type="transmembrane region" description="Helical" evidence="1">
    <location>
        <begin position="108"/>
        <end position="129"/>
    </location>
</feature>
<feature type="transmembrane region" description="Helical" evidence="1">
    <location>
        <begin position="386"/>
        <end position="405"/>
    </location>
</feature>
<name>A0ABN2JPC8_9MICO</name>
<feature type="transmembrane region" description="Helical" evidence="1">
    <location>
        <begin position="297"/>
        <end position="316"/>
    </location>
</feature>
<dbReference type="Gene3D" id="1.20.1250.20">
    <property type="entry name" value="MFS general substrate transporter like domains"/>
    <property type="match status" value="2"/>
</dbReference>
<keyword evidence="1" id="KW-0472">Membrane</keyword>
<proteinExistence type="predicted"/>
<dbReference type="EMBL" id="BAAAPM010000005">
    <property type="protein sequence ID" value="GAA1732052.1"/>
    <property type="molecule type" value="Genomic_DNA"/>
</dbReference>
<organism evidence="2 3">
    <name type="scientific">Isoptericola hypogeus</name>
    <dbReference type="NCBI Taxonomy" id="300179"/>
    <lineage>
        <taxon>Bacteria</taxon>
        <taxon>Bacillati</taxon>
        <taxon>Actinomycetota</taxon>
        <taxon>Actinomycetes</taxon>
        <taxon>Micrococcales</taxon>
        <taxon>Promicromonosporaceae</taxon>
        <taxon>Isoptericola</taxon>
    </lineage>
</organism>
<keyword evidence="1" id="KW-0812">Transmembrane</keyword>
<feature type="transmembrane region" description="Helical" evidence="1">
    <location>
        <begin position="230"/>
        <end position="252"/>
    </location>
</feature>
<dbReference type="InterPro" id="IPR036259">
    <property type="entry name" value="MFS_trans_sf"/>
</dbReference>
<keyword evidence="3" id="KW-1185">Reference proteome</keyword>
<protein>
    <submittedName>
        <fullName evidence="2">CynX/NimT family MFS transporter</fullName>
    </submittedName>
</protein>
<dbReference type="Proteomes" id="UP001501138">
    <property type="component" value="Unassembled WGS sequence"/>
</dbReference>
<reference evidence="2 3" key="1">
    <citation type="journal article" date="2019" name="Int. J. Syst. Evol. Microbiol.">
        <title>The Global Catalogue of Microorganisms (GCM) 10K type strain sequencing project: providing services to taxonomists for standard genome sequencing and annotation.</title>
        <authorList>
            <consortium name="The Broad Institute Genomics Platform"/>
            <consortium name="The Broad Institute Genome Sequencing Center for Infectious Disease"/>
            <person name="Wu L."/>
            <person name="Ma J."/>
        </authorList>
    </citation>
    <scope>NUCLEOTIDE SEQUENCE [LARGE SCALE GENOMIC DNA]</scope>
    <source>
        <strain evidence="2 3">JCM 15589</strain>
    </source>
</reference>
<dbReference type="PANTHER" id="PTHR23523:SF2">
    <property type="entry name" value="2-NITROIMIDAZOLE TRANSPORTER"/>
    <property type="match status" value="1"/>
</dbReference>
<evidence type="ECO:0000256" key="1">
    <source>
        <dbReference type="SAM" id="Phobius"/>
    </source>
</evidence>
<feature type="transmembrane region" description="Helical" evidence="1">
    <location>
        <begin position="272"/>
        <end position="290"/>
    </location>
</feature>
<accession>A0ABN2JPC8</accession>
<dbReference type="SUPFAM" id="SSF103473">
    <property type="entry name" value="MFS general substrate transporter"/>
    <property type="match status" value="1"/>
</dbReference>
<keyword evidence="1" id="KW-1133">Transmembrane helix</keyword>
<evidence type="ECO:0000313" key="2">
    <source>
        <dbReference type="EMBL" id="GAA1732052.1"/>
    </source>
</evidence>
<evidence type="ECO:0000313" key="3">
    <source>
        <dbReference type="Proteomes" id="UP001501138"/>
    </source>
</evidence>
<dbReference type="InterPro" id="IPR011701">
    <property type="entry name" value="MFS"/>
</dbReference>